<dbReference type="PANTHER" id="PTHR47707">
    <property type="entry name" value="8-OXO-DGTP DIPHOSPHATASE"/>
    <property type="match status" value="1"/>
</dbReference>
<evidence type="ECO:0000256" key="9">
    <source>
        <dbReference type="ARBA" id="ARBA00023204"/>
    </source>
</evidence>
<dbReference type="CDD" id="cd00564">
    <property type="entry name" value="TMP_TenI"/>
    <property type="match status" value="1"/>
</dbReference>
<dbReference type="Gene3D" id="3.90.79.10">
    <property type="entry name" value="Nucleoside Triphosphate Pyrophosphohydrolase"/>
    <property type="match status" value="1"/>
</dbReference>
<dbReference type="EC" id="3.6.1.55" evidence="12"/>
<organism evidence="18 19">
    <name type="scientific">Gilvimarinus xylanilyticus</name>
    <dbReference type="NCBI Taxonomy" id="2944139"/>
    <lineage>
        <taxon>Bacteria</taxon>
        <taxon>Pseudomonadati</taxon>
        <taxon>Pseudomonadota</taxon>
        <taxon>Gammaproteobacteria</taxon>
        <taxon>Cellvibrionales</taxon>
        <taxon>Cellvibrionaceae</taxon>
        <taxon>Gilvimarinus</taxon>
    </lineage>
</organism>
<evidence type="ECO:0000256" key="7">
    <source>
        <dbReference type="ARBA" id="ARBA00022801"/>
    </source>
</evidence>
<dbReference type="GO" id="GO:0044715">
    <property type="term" value="F:8-oxo-dGDP phosphatase activity"/>
    <property type="evidence" value="ECO:0007669"/>
    <property type="project" value="TreeGrafter"/>
</dbReference>
<dbReference type="Pfam" id="PF14815">
    <property type="entry name" value="NUDIX_4"/>
    <property type="match status" value="1"/>
</dbReference>
<evidence type="ECO:0000256" key="12">
    <source>
        <dbReference type="ARBA" id="ARBA00038905"/>
    </source>
</evidence>
<dbReference type="GO" id="GO:0006281">
    <property type="term" value="P:DNA repair"/>
    <property type="evidence" value="ECO:0007669"/>
    <property type="project" value="UniProtKB-KW"/>
</dbReference>
<keyword evidence="4" id="KW-0235">DNA replication</keyword>
<evidence type="ECO:0000256" key="16">
    <source>
        <dbReference type="ARBA" id="ARBA00042798"/>
    </source>
</evidence>
<evidence type="ECO:0000259" key="17">
    <source>
        <dbReference type="PROSITE" id="PS51462"/>
    </source>
</evidence>
<keyword evidence="8" id="KW-0460">Magnesium</keyword>
<keyword evidence="5" id="KW-0479">Metal-binding</keyword>
<dbReference type="Proteomes" id="UP001139319">
    <property type="component" value="Unassembled WGS sequence"/>
</dbReference>
<comment type="catalytic activity">
    <reaction evidence="11">
        <text>8-oxo-GTP + H2O = 8-oxo-GMP + diphosphate + H(+)</text>
        <dbReference type="Rhea" id="RHEA:67616"/>
        <dbReference type="ChEBI" id="CHEBI:15377"/>
        <dbReference type="ChEBI" id="CHEBI:15378"/>
        <dbReference type="ChEBI" id="CHEBI:33019"/>
        <dbReference type="ChEBI" id="CHEBI:143553"/>
        <dbReference type="ChEBI" id="CHEBI:145694"/>
    </reaction>
</comment>
<dbReference type="SUPFAM" id="SSF51391">
    <property type="entry name" value="Thiamin phosphate synthase"/>
    <property type="match status" value="1"/>
</dbReference>
<dbReference type="InterPro" id="IPR020084">
    <property type="entry name" value="NUDIX_hydrolase_CS"/>
</dbReference>
<protein>
    <recommendedName>
        <fullName evidence="13">8-oxo-dGTP diphosphatase</fullName>
        <ecNumber evidence="12">3.6.1.55</ecNumber>
    </recommendedName>
    <alternativeName>
        <fullName evidence="16">7,8-dihydro-8-oxoguanine-triphosphatase</fullName>
    </alternativeName>
    <alternativeName>
        <fullName evidence="15">Mutator protein MutT</fullName>
    </alternativeName>
    <alternativeName>
        <fullName evidence="14">dGTP pyrophosphohydrolase</fullName>
    </alternativeName>
</protein>
<name>A0A9X2I023_9GAMM</name>
<comment type="similarity">
    <text evidence="2">Belongs to the Nudix hydrolase family.</text>
</comment>
<dbReference type="Gene3D" id="3.20.20.70">
    <property type="entry name" value="Aldolase class I"/>
    <property type="match status" value="1"/>
</dbReference>
<dbReference type="CDD" id="cd03425">
    <property type="entry name" value="NUDIX_MutT_NudA_like"/>
    <property type="match status" value="1"/>
</dbReference>
<dbReference type="FunFam" id="3.90.79.10:FF:000014">
    <property type="entry name" value="8-oxo-dGTP diphosphatase MutT"/>
    <property type="match status" value="1"/>
</dbReference>
<dbReference type="GO" id="GO:0006260">
    <property type="term" value="P:DNA replication"/>
    <property type="evidence" value="ECO:0007669"/>
    <property type="project" value="UniProtKB-KW"/>
</dbReference>
<dbReference type="PROSITE" id="PS51462">
    <property type="entry name" value="NUDIX"/>
    <property type="match status" value="1"/>
</dbReference>
<reference evidence="18" key="1">
    <citation type="submission" date="2022-05" db="EMBL/GenBank/DDBJ databases">
        <authorList>
            <person name="Sun H.-N."/>
        </authorList>
    </citation>
    <scope>NUCLEOTIDE SEQUENCE</scope>
    <source>
        <strain evidence="18">HB14</strain>
    </source>
</reference>
<sequence>MHKLIHVAVGAITDGSGNILLAKRPGHAHQGGLWEFPGGKVEPNETLLQALDRELFEELDIRVVSAEPVIEIIHDYGDKTVWLDVHWVTAFTGTPRGKEGQPLRWVPVNELPQYEFPAANYPIVNALTLPDKLLITGAFNSVDDFTGRLEAALQQGVKLVQLRAHEVNDTDYEQLAGLASERCNLYGARLVLNRHNAADFLNSIPAQGIHLSSAALEKAPVLPADIIVGASCHNQSQLQQAAKLGAHYATLSPVLPTKSHPDATPLRWNNFVHLAKKATLPVYALGGMNEEHLPPVKQKGGQGIAGISCWWGN</sequence>
<evidence type="ECO:0000256" key="10">
    <source>
        <dbReference type="ARBA" id="ARBA00035861"/>
    </source>
</evidence>
<dbReference type="EMBL" id="JAMFTH010000004">
    <property type="protein sequence ID" value="MCP8900234.1"/>
    <property type="molecule type" value="Genomic_DNA"/>
</dbReference>
<dbReference type="InterPro" id="IPR000086">
    <property type="entry name" value="NUDIX_hydrolase_dom"/>
</dbReference>
<keyword evidence="19" id="KW-1185">Reference proteome</keyword>
<dbReference type="InterPro" id="IPR022998">
    <property type="entry name" value="ThiamineP_synth_TenI"/>
</dbReference>
<dbReference type="GO" id="GO:0035539">
    <property type="term" value="F:8-oxo-7,8-dihydrodeoxyguanosine triphosphate pyrophosphatase activity"/>
    <property type="evidence" value="ECO:0007669"/>
    <property type="project" value="UniProtKB-EC"/>
</dbReference>
<dbReference type="InterPro" id="IPR029119">
    <property type="entry name" value="MutY_C"/>
</dbReference>
<evidence type="ECO:0000256" key="1">
    <source>
        <dbReference type="ARBA" id="ARBA00001946"/>
    </source>
</evidence>
<dbReference type="AlphaFoldDB" id="A0A9X2I023"/>
<dbReference type="GO" id="GO:0009228">
    <property type="term" value="P:thiamine biosynthetic process"/>
    <property type="evidence" value="ECO:0007669"/>
    <property type="project" value="UniProtKB-KW"/>
</dbReference>
<evidence type="ECO:0000256" key="5">
    <source>
        <dbReference type="ARBA" id="ARBA00022723"/>
    </source>
</evidence>
<keyword evidence="3" id="KW-0515">Mutator protein</keyword>
<evidence type="ECO:0000256" key="4">
    <source>
        <dbReference type="ARBA" id="ARBA00022705"/>
    </source>
</evidence>
<dbReference type="RefSeq" id="WP_253968526.1">
    <property type="nucleotide sequence ID" value="NZ_JAMFTH010000004.1"/>
</dbReference>
<dbReference type="PRINTS" id="PR00502">
    <property type="entry name" value="NUDIXFAMILY"/>
</dbReference>
<evidence type="ECO:0000256" key="15">
    <source>
        <dbReference type="ARBA" id="ARBA00041979"/>
    </source>
</evidence>
<dbReference type="GO" id="GO:0044716">
    <property type="term" value="F:8-oxo-GDP phosphatase activity"/>
    <property type="evidence" value="ECO:0007669"/>
    <property type="project" value="TreeGrafter"/>
</dbReference>
<dbReference type="InterPro" id="IPR020476">
    <property type="entry name" value="Nudix_hydrolase"/>
</dbReference>
<dbReference type="PANTHER" id="PTHR47707:SF1">
    <property type="entry name" value="NUDIX HYDROLASE FAMILY PROTEIN"/>
    <property type="match status" value="1"/>
</dbReference>
<evidence type="ECO:0000313" key="18">
    <source>
        <dbReference type="EMBL" id="MCP8900234.1"/>
    </source>
</evidence>
<dbReference type="GO" id="GO:0046872">
    <property type="term" value="F:metal ion binding"/>
    <property type="evidence" value="ECO:0007669"/>
    <property type="project" value="UniProtKB-KW"/>
</dbReference>
<comment type="cofactor">
    <cofactor evidence="1">
        <name>Mg(2+)</name>
        <dbReference type="ChEBI" id="CHEBI:18420"/>
    </cofactor>
</comment>
<dbReference type="InterPro" id="IPR047127">
    <property type="entry name" value="MutT-like"/>
</dbReference>
<evidence type="ECO:0000256" key="13">
    <source>
        <dbReference type="ARBA" id="ARBA00040794"/>
    </source>
</evidence>
<evidence type="ECO:0000256" key="3">
    <source>
        <dbReference type="ARBA" id="ARBA00022457"/>
    </source>
</evidence>
<evidence type="ECO:0000256" key="14">
    <source>
        <dbReference type="ARBA" id="ARBA00041592"/>
    </source>
</evidence>
<evidence type="ECO:0000256" key="2">
    <source>
        <dbReference type="ARBA" id="ARBA00005582"/>
    </source>
</evidence>
<dbReference type="Pfam" id="PF02581">
    <property type="entry name" value="TMP-TENI"/>
    <property type="match status" value="1"/>
</dbReference>
<gene>
    <name evidence="18" type="ORF">M6D89_13075</name>
</gene>
<dbReference type="InterPro" id="IPR036206">
    <property type="entry name" value="ThiamineP_synth_sf"/>
</dbReference>
<dbReference type="InterPro" id="IPR015797">
    <property type="entry name" value="NUDIX_hydrolase-like_dom_sf"/>
</dbReference>
<proteinExistence type="inferred from homology"/>
<accession>A0A9X2I023</accession>
<dbReference type="SUPFAM" id="SSF55811">
    <property type="entry name" value="Nudix"/>
    <property type="match status" value="1"/>
</dbReference>
<comment type="catalytic activity">
    <reaction evidence="10">
        <text>8-oxo-dGTP + H2O = 8-oxo-dGMP + diphosphate + H(+)</text>
        <dbReference type="Rhea" id="RHEA:31575"/>
        <dbReference type="ChEBI" id="CHEBI:15377"/>
        <dbReference type="ChEBI" id="CHEBI:15378"/>
        <dbReference type="ChEBI" id="CHEBI:33019"/>
        <dbReference type="ChEBI" id="CHEBI:63224"/>
        <dbReference type="ChEBI" id="CHEBI:77896"/>
        <dbReference type="EC" id="3.6.1.55"/>
    </reaction>
</comment>
<evidence type="ECO:0000256" key="8">
    <source>
        <dbReference type="ARBA" id="ARBA00022842"/>
    </source>
</evidence>
<keyword evidence="6" id="KW-0227">DNA damage</keyword>
<evidence type="ECO:0000256" key="11">
    <source>
        <dbReference type="ARBA" id="ARBA00036904"/>
    </source>
</evidence>
<feature type="domain" description="Nudix hydrolase" evidence="17">
    <location>
        <begin position="2"/>
        <end position="131"/>
    </location>
</feature>
<comment type="caution">
    <text evidence="18">The sequence shown here is derived from an EMBL/GenBank/DDBJ whole genome shotgun (WGS) entry which is preliminary data.</text>
</comment>
<keyword evidence="7 18" id="KW-0378">Hydrolase</keyword>
<dbReference type="InterPro" id="IPR013785">
    <property type="entry name" value="Aldolase_TIM"/>
</dbReference>
<keyword evidence="9" id="KW-0234">DNA repair</keyword>
<evidence type="ECO:0000313" key="19">
    <source>
        <dbReference type="Proteomes" id="UP001139319"/>
    </source>
</evidence>
<dbReference type="NCBIfam" id="NF006530">
    <property type="entry name" value="PRK08999.1"/>
    <property type="match status" value="1"/>
</dbReference>
<reference evidence="18" key="2">
    <citation type="submission" date="2023-01" db="EMBL/GenBank/DDBJ databases">
        <title>Gilvimarinus xylanilyticus HB14 isolated from Caulerpa lentillifera aquaculture base in Hainan, China.</title>
        <authorList>
            <person name="Zhang Y.-J."/>
        </authorList>
    </citation>
    <scope>NUCLEOTIDE SEQUENCE</scope>
    <source>
        <strain evidence="18">HB14</strain>
    </source>
</reference>
<evidence type="ECO:0000256" key="6">
    <source>
        <dbReference type="ARBA" id="ARBA00022763"/>
    </source>
</evidence>
<dbReference type="PROSITE" id="PS00893">
    <property type="entry name" value="NUDIX_BOX"/>
    <property type="match status" value="1"/>
</dbReference>
<dbReference type="GO" id="GO:0008413">
    <property type="term" value="F:8-oxo-7,8-dihydroguanosine triphosphate pyrophosphatase activity"/>
    <property type="evidence" value="ECO:0007669"/>
    <property type="project" value="TreeGrafter"/>
</dbReference>